<protein>
    <submittedName>
        <fullName evidence="1">Uncharacterized protein</fullName>
    </submittedName>
</protein>
<reference evidence="1 2" key="1">
    <citation type="submission" date="2019-09" db="EMBL/GenBank/DDBJ databases">
        <title>Goodfellowia gen. nov., a new genus of the Pseudonocardineae related to Actinoalloteichus, containing Goodfellowia coeruleoviolacea gen. nov., comb. nov. gen. nov., comb. nov.</title>
        <authorList>
            <person name="Labeda D."/>
        </authorList>
    </citation>
    <scope>NUCLEOTIDE SEQUENCE [LARGE SCALE GENOMIC DNA]</scope>
    <source>
        <strain evidence="1 2">AN110305</strain>
    </source>
</reference>
<evidence type="ECO:0000313" key="2">
    <source>
        <dbReference type="Proteomes" id="UP000323454"/>
    </source>
</evidence>
<sequence length="82" mass="9178">MADQRWSPAEQQVPDLLDDLMHMGSVEYSGTVIQQYKHAGTRRYLNLDGSGQAWQITVHPDTGGIGARRIDLDEAKALVLER</sequence>
<dbReference type="RefSeq" id="WP_149855337.1">
    <property type="nucleotide sequence ID" value="NZ_VUOB01000179.1"/>
</dbReference>
<keyword evidence="2" id="KW-1185">Reference proteome</keyword>
<dbReference type="OrthoDB" id="5244926at2"/>
<comment type="caution">
    <text evidence="1">The sequence shown here is derived from an EMBL/GenBank/DDBJ whole genome shotgun (WGS) entry which is preliminary data.</text>
</comment>
<dbReference type="AlphaFoldDB" id="A0A5B2W580"/>
<accession>A0A5B2W580</accession>
<evidence type="ECO:0000313" key="1">
    <source>
        <dbReference type="EMBL" id="KAA2245890.1"/>
    </source>
</evidence>
<dbReference type="EMBL" id="VUOB01000179">
    <property type="protein sequence ID" value="KAA2245890.1"/>
    <property type="molecule type" value="Genomic_DNA"/>
</dbReference>
<organism evidence="1 2">
    <name type="scientific">Solihabitans fulvus</name>
    <dbReference type="NCBI Taxonomy" id="1892852"/>
    <lineage>
        <taxon>Bacteria</taxon>
        <taxon>Bacillati</taxon>
        <taxon>Actinomycetota</taxon>
        <taxon>Actinomycetes</taxon>
        <taxon>Pseudonocardiales</taxon>
        <taxon>Pseudonocardiaceae</taxon>
        <taxon>Solihabitans</taxon>
    </lineage>
</organism>
<dbReference type="Proteomes" id="UP000323454">
    <property type="component" value="Unassembled WGS sequence"/>
</dbReference>
<gene>
    <name evidence="1" type="ORF">F0L68_41125</name>
</gene>
<proteinExistence type="predicted"/>
<name>A0A5B2W580_9PSEU</name>
<reference evidence="1 2" key="2">
    <citation type="submission" date="2019-09" db="EMBL/GenBank/DDBJ databases">
        <authorList>
            <person name="Jin C."/>
        </authorList>
    </citation>
    <scope>NUCLEOTIDE SEQUENCE [LARGE SCALE GENOMIC DNA]</scope>
    <source>
        <strain evidence="1 2">AN110305</strain>
    </source>
</reference>